<reference evidence="1 2" key="1">
    <citation type="submission" date="2024-04" db="EMBL/GenBank/DDBJ databases">
        <authorList>
            <person name="Waldvogel A.-M."/>
            <person name="Schoenle A."/>
        </authorList>
    </citation>
    <scope>NUCLEOTIDE SEQUENCE [LARGE SCALE GENOMIC DNA]</scope>
</reference>
<dbReference type="PANTHER" id="PTHR14352">
    <property type="entry name" value="HAUS AUGMIN-LIKE COMPLEX SUBUNIT 7"/>
    <property type="match status" value="1"/>
</dbReference>
<dbReference type="GO" id="GO:0051225">
    <property type="term" value="P:spindle assembly"/>
    <property type="evidence" value="ECO:0007669"/>
    <property type="project" value="TreeGrafter"/>
</dbReference>
<dbReference type="AlphaFoldDB" id="A0AAV2M0M5"/>
<dbReference type="GO" id="GO:0051011">
    <property type="term" value="F:microtubule minus-end binding"/>
    <property type="evidence" value="ECO:0007669"/>
    <property type="project" value="TreeGrafter"/>
</dbReference>
<name>A0AAV2M0M5_KNICA</name>
<evidence type="ECO:0008006" key="3">
    <source>
        <dbReference type="Google" id="ProtNLM"/>
    </source>
</evidence>
<dbReference type="GO" id="GO:0031023">
    <property type="term" value="P:microtubule organizing center organization"/>
    <property type="evidence" value="ECO:0007669"/>
    <property type="project" value="TreeGrafter"/>
</dbReference>
<keyword evidence="2" id="KW-1185">Reference proteome</keyword>
<dbReference type="InterPro" id="IPR029711">
    <property type="entry name" value="Haus7-like"/>
</dbReference>
<dbReference type="PANTHER" id="PTHR14352:SF2">
    <property type="entry name" value="HAUS AUGMIN-LIKE COMPLEX SUBUNIT 7"/>
    <property type="match status" value="1"/>
</dbReference>
<sequence length="321" mass="36651">MYNLLQAASCPLMEGLFLQDEDSMLHLLCSPSQYRTDILAWICKSINPNFLSCKSSSVNPKDPDTLTIEIALFGQELMLCKATDLDLIRGLQSPERQLAFLKQLLSLLPCPPCPKAEVRCDEEFLLNELFSPETLPQLTLMLHPTANPWPAHVTYTSLSLQKGCRPQRWSKDDHVDLESLLLSTQTALEQLQSQCEFLKSPQSSGPFCSSALRVAALDLQQMMSAFSHIYHTDLKSYCNRAPPAFSPESSVFKRVHELMTKCNTELEILHELSETSGVMTEEVRRLRTEPRYWNKGEKHTLPEQLEELTRRYREFLTLLNT</sequence>
<dbReference type="GO" id="GO:0070652">
    <property type="term" value="C:HAUS complex"/>
    <property type="evidence" value="ECO:0007669"/>
    <property type="project" value="TreeGrafter"/>
</dbReference>
<dbReference type="Proteomes" id="UP001497482">
    <property type="component" value="Chromosome 5"/>
</dbReference>
<gene>
    <name evidence="1" type="ORF">KC01_LOCUS34001</name>
</gene>
<organism evidence="1 2">
    <name type="scientific">Knipowitschia caucasica</name>
    <name type="common">Caucasian dwarf goby</name>
    <name type="synonym">Pomatoschistus caucasicus</name>
    <dbReference type="NCBI Taxonomy" id="637954"/>
    <lineage>
        <taxon>Eukaryota</taxon>
        <taxon>Metazoa</taxon>
        <taxon>Chordata</taxon>
        <taxon>Craniata</taxon>
        <taxon>Vertebrata</taxon>
        <taxon>Euteleostomi</taxon>
        <taxon>Actinopterygii</taxon>
        <taxon>Neopterygii</taxon>
        <taxon>Teleostei</taxon>
        <taxon>Neoteleostei</taxon>
        <taxon>Acanthomorphata</taxon>
        <taxon>Gobiaria</taxon>
        <taxon>Gobiiformes</taxon>
        <taxon>Gobioidei</taxon>
        <taxon>Gobiidae</taxon>
        <taxon>Gobiinae</taxon>
        <taxon>Knipowitschia</taxon>
    </lineage>
</organism>
<accession>A0AAV2M0M5</accession>
<dbReference type="EMBL" id="OZ035827">
    <property type="protein sequence ID" value="CAL1606896.1"/>
    <property type="molecule type" value="Genomic_DNA"/>
</dbReference>
<evidence type="ECO:0000313" key="1">
    <source>
        <dbReference type="EMBL" id="CAL1606896.1"/>
    </source>
</evidence>
<evidence type="ECO:0000313" key="2">
    <source>
        <dbReference type="Proteomes" id="UP001497482"/>
    </source>
</evidence>
<protein>
    <recommendedName>
        <fullName evidence="3">HAUS augmin-like complex subunit 7</fullName>
    </recommendedName>
</protein>
<proteinExistence type="predicted"/>